<dbReference type="Pfam" id="PF00561">
    <property type="entry name" value="Abhydrolase_1"/>
    <property type="match status" value="1"/>
</dbReference>
<keyword evidence="3" id="KW-1185">Reference proteome</keyword>
<protein>
    <submittedName>
        <fullName evidence="2">Pimeloyl-ACP methyl ester carboxylesterase</fullName>
    </submittedName>
</protein>
<evidence type="ECO:0000259" key="1">
    <source>
        <dbReference type="Pfam" id="PF00561"/>
    </source>
</evidence>
<evidence type="ECO:0000313" key="2">
    <source>
        <dbReference type="EMBL" id="RZT83906.1"/>
    </source>
</evidence>
<name>A0A4Q7UQR2_PSEST</name>
<sequence length="282" mass="30594">MPRGTVCTVEPDREFVWEGHRVRWTRGGHGPPVVFCHGTPWSSRLWAPIATALSSGYEVYLWDMPGYGRSSMDDGADVSLGTQGRLLAALLQHWELPSPHVVAHDYGGAVALRAHLLHGARYASLALVDVVALAPWGSDFFRLVRENAGVFAALPPPLHEALVAAYVRGASAQGLPAAAERMLVEPWTGPAGQAAFYRQIAQADERFTDEIEPRYGELDVPVRVIWGEDDTWIPADRAHRLAAAIPGAGLDLVPGAGHLIQLDAPEALTASLLRWLAEREVA</sequence>
<dbReference type="InterPro" id="IPR000073">
    <property type="entry name" value="AB_hydrolase_1"/>
</dbReference>
<dbReference type="GO" id="GO:0003824">
    <property type="term" value="F:catalytic activity"/>
    <property type="evidence" value="ECO:0007669"/>
    <property type="project" value="UniProtKB-ARBA"/>
</dbReference>
<dbReference type="AlphaFoldDB" id="A0A4Q7UQR2"/>
<reference evidence="2 3" key="1">
    <citation type="submission" date="2019-02" db="EMBL/GenBank/DDBJ databases">
        <title>Sequencing the genomes of 1000 actinobacteria strains.</title>
        <authorList>
            <person name="Klenk H.-P."/>
        </authorList>
    </citation>
    <scope>NUCLEOTIDE SEQUENCE [LARGE SCALE GENOMIC DNA]</scope>
    <source>
        <strain evidence="2 3">DSM 45779</strain>
    </source>
</reference>
<proteinExistence type="predicted"/>
<dbReference type="Gene3D" id="3.40.50.1820">
    <property type="entry name" value="alpha/beta hydrolase"/>
    <property type="match status" value="1"/>
</dbReference>
<dbReference type="EMBL" id="SHKL01000001">
    <property type="protein sequence ID" value="RZT83906.1"/>
    <property type="molecule type" value="Genomic_DNA"/>
</dbReference>
<dbReference type="InterPro" id="IPR050266">
    <property type="entry name" value="AB_hydrolase_sf"/>
</dbReference>
<accession>A0A4Q7UQR2</accession>
<organism evidence="2 3">
    <name type="scientific">Pseudonocardia sediminis</name>
    <dbReference type="NCBI Taxonomy" id="1397368"/>
    <lineage>
        <taxon>Bacteria</taxon>
        <taxon>Bacillati</taxon>
        <taxon>Actinomycetota</taxon>
        <taxon>Actinomycetes</taxon>
        <taxon>Pseudonocardiales</taxon>
        <taxon>Pseudonocardiaceae</taxon>
        <taxon>Pseudonocardia</taxon>
    </lineage>
</organism>
<feature type="domain" description="AB hydrolase-1" evidence="1">
    <location>
        <begin position="31"/>
        <end position="265"/>
    </location>
</feature>
<comment type="caution">
    <text evidence="2">The sequence shown here is derived from an EMBL/GenBank/DDBJ whole genome shotgun (WGS) entry which is preliminary data.</text>
</comment>
<evidence type="ECO:0000313" key="3">
    <source>
        <dbReference type="Proteomes" id="UP000291591"/>
    </source>
</evidence>
<dbReference type="PRINTS" id="PR00111">
    <property type="entry name" value="ABHYDROLASE"/>
</dbReference>
<gene>
    <name evidence="2" type="ORF">EV383_0733</name>
</gene>
<dbReference type="InterPro" id="IPR029058">
    <property type="entry name" value="AB_hydrolase_fold"/>
</dbReference>
<dbReference type="Proteomes" id="UP000291591">
    <property type="component" value="Unassembled WGS sequence"/>
</dbReference>
<dbReference type="PANTHER" id="PTHR43798">
    <property type="entry name" value="MONOACYLGLYCEROL LIPASE"/>
    <property type="match status" value="1"/>
</dbReference>
<dbReference type="SUPFAM" id="SSF53474">
    <property type="entry name" value="alpha/beta-Hydrolases"/>
    <property type="match status" value="1"/>
</dbReference>